<dbReference type="Pfam" id="PF01575">
    <property type="entry name" value="MaoC_dehydratas"/>
    <property type="match status" value="1"/>
</dbReference>
<dbReference type="EMBL" id="LWGR01000021">
    <property type="protein sequence ID" value="KZM68742.1"/>
    <property type="molecule type" value="Genomic_DNA"/>
</dbReference>
<feature type="domain" description="Peroxisomal multifunctional enzyme type 2-like N-terminal" evidence="4">
    <location>
        <begin position="18"/>
        <end position="147"/>
    </location>
</feature>
<dbReference type="GO" id="GO:0004300">
    <property type="term" value="F:enoyl-CoA hydratase activity"/>
    <property type="evidence" value="ECO:0007669"/>
    <property type="project" value="TreeGrafter"/>
</dbReference>
<dbReference type="CDD" id="cd03448">
    <property type="entry name" value="HDE_HSD"/>
    <property type="match status" value="1"/>
</dbReference>
<evidence type="ECO:0000313" key="5">
    <source>
        <dbReference type="EMBL" id="KZM68742.1"/>
    </source>
</evidence>
<feature type="compositionally biased region" description="Basic and acidic residues" evidence="2">
    <location>
        <begin position="162"/>
        <end position="171"/>
    </location>
</feature>
<dbReference type="PANTHER" id="PTHR13078">
    <property type="entry name" value="PEROXISOMAL MULTIFUNCTIONAL ENZYME TYPE 2-RELATED"/>
    <property type="match status" value="1"/>
</dbReference>
<sequence>MTIDPKVALGAALPTQEFAWTPSDVQLYHLGLGAGARWTDPGELRYLDDRDPQVLPSFATVAATLRATEPPRVSFPGVEIDLAKVVHGSQEVVLHRPIPASGKATSTGRISEIWDKGSAAVIVQETTATGSDGEPLWTARSSIFAKGEGGFSGERGPSLRSELPDRAPDFDVRTPTLPQQALLYRLCGDRNPLHSDPEFARAAGFPNPILHGLCTYGLVCKTAVDTVLDSNAARATGFRARFAGILYPAETIRTRMWLEGSELVIAATVVEREDAPVLGDVRLTFTA</sequence>
<dbReference type="RefSeq" id="WP_067580615.1">
    <property type="nucleotide sequence ID" value="NZ_JABMCZ010000002.1"/>
</dbReference>
<dbReference type="Gene3D" id="3.10.129.10">
    <property type="entry name" value="Hotdog Thioesterase"/>
    <property type="match status" value="2"/>
</dbReference>
<dbReference type="AlphaFoldDB" id="A0A164HRG1"/>
<protein>
    <submittedName>
        <fullName evidence="5">3-alpha,7-alpha, 12-alpha-trihydroxy-5-beta-cholest-24-enoyl-CoA hydratase</fullName>
    </submittedName>
</protein>
<dbReference type="PANTHER" id="PTHR13078:SF59">
    <property type="entry name" value="ENOYL-COA HYDRATASE CHSH3"/>
    <property type="match status" value="1"/>
</dbReference>
<evidence type="ECO:0000259" key="4">
    <source>
        <dbReference type="Pfam" id="PF22622"/>
    </source>
</evidence>
<evidence type="ECO:0000313" key="6">
    <source>
        <dbReference type="Proteomes" id="UP000076512"/>
    </source>
</evidence>
<dbReference type="InterPro" id="IPR002539">
    <property type="entry name" value="MaoC-like_dom"/>
</dbReference>
<evidence type="ECO:0000256" key="1">
    <source>
        <dbReference type="ARBA" id="ARBA00005254"/>
    </source>
</evidence>
<dbReference type="InterPro" id="IPR054357">
    <property type="entry name" value="MFE-2_N"/>
</dbReference>
<accession>A0A164HRG1</accession>
<dbReference type="InterPro" id="IPR029069">
    <property type="entry name" value="HotDog_dom_sf"/>
</dbReference>
<organism evidence="5 6">
    <name type="scientific">Nocardia terpenica</name>
    <dbReference type="NCBI Taxonomy" id="455432"/>
    <lineage>
        <taxon>Bacteria</taxon>
        <taxon>Bacillati</taxon>
        <taxon>Actinomycetota</taxon>
        <taxon>Actinomycetes</taxon>
        <taxon>Mycobacteriales</taxon>
        <taxon>Nocardiaceae</taxon>
        <taxon>Nocardia</taxon>
    </lineage>
</organism>
<feature type="domain" description="MaoC-like" evidence="3">
    <location>
        <begin position="163"/>
        <end position="270"/>
    </location>
</feature>
<comment type="similarity">
    <text evidence="1">Belongs to the enoyl-CoA hydratase/isomerase family.</text>
</comment>
<comment type="caution">
    <text evidence="5">The sequence shown here is derived from an EMBL/GenBank/DDBJ whole genome shotgun (WGS) entry which is preliminary data.</text>
</comment>
<dbReference type="STRING" id="455432.AWN90_13135"/>
<evidence type="ECO:0000256" key="2">
    <source>
        <dbReference type="SAM" id="MobiDB-lite"/>
    </source>
</evidence>
<dbReference type="Pfam" id="PF22622">
    <property type="entry name" value="MFE-2_hydrat-2_N"/>
    <property type="match status" value="1"/>
</dbReference>
<evidence type="ECO:0000259" key="3">
    <source>
        <dbReference type="Pfam" id="PF01575"/>
    </source>
</evidence>
<dbReference type="OrthoDB" id="5522043at2"/>
<dbReference type="GO" id="GO:0006635">
    <property type="term" value="P:fatty acid beta-oxidation"/>
    <property type="evidence" value="ECO:0007669"/>
    <property type="project" value="TreeGrafter"/>
</dbReference>
<reference evidence="5 6" key="1">
    <citation type="submission" date="2016-04" db="EMBL/GenBank/DDBJ databases">
        <authorList>
            <person name="Evans L.H."/>
            <person name="Alamgir A."/>
            <person name="Owens N."/>
            <person name="Weber N.D."/>
            <person name="Virtaneva K."/>
            <person name="Barbian K."/>
            <person name="Babar A."/>
            <person name="Rosenke K."/>
        </authorList>
    </citation>
    <scope>NUCLEOTIDE SEQUENCE [LARGE SCALE GENOMIC DNA]</scope>
    <source>
        <strain evidence="5 6">IFM 0406</strain>
    </source>
</reference>
<name>A0A164HRG1_9NOCA</name>
<dbReference type="GO" id="GO:0003857">
    <property type="term" value="F:(3S)-3-hydroxyacyl-CoA dehydrogenase (NAD+) activity"/>
    <property type="evidence" value="ECO:0007669"/>
    <property type="project" value="TreeGrafter"/>
</dbReference>
<gene>
    <name evidence="5" type="ORF">AWN90_13135</name>
</gene>
<dbReference type="Proteomes" id="UP000076512">
    <property type="component" value="Unassembled WGS sequence"/>
</dbReference>
<feature type="region of interest" description="Disordered" evidence="2">
    <location>
        <begin position="150"/>
        <end position="171"/>
    </location>
</feature>
<dbReference type="GO" id="GO:0044594">
    <property type="term" value="F:17-beta-hydroxysteroid dehydrogenase (NAD+) activity"/>
    <property type="evidence" value="ECO:0007669"/>
    <property type="project" value="TreeGrafter"/>
</dbReference>
<proteinExistence type="inferred from homology"/>
<keyword evidence="6" id="KW-1185">Reference proteome</keyword>
<dbReference type="SUPFAM" id="SSF54637">
    <property type="entry name" value="Thioesterase/thiol ester dehydrase-isomerase"/>
    <property type="match status" value="2"/>
</dbReference>